<protein>
    <submittedName>
        <fullName evidence="3">Ferritin</fullName>
    </submittedName>
</protein>
<dbReference type="Pfam" id="PF21349">
    <property type="entry name" value="RUBY_RBDX"/>
    <property type="match status" value="1"/>
</dbReference>
<sequence length="174" mass="19960">MKSFRCTICGEVHIGDKRPSNCPFCGVAERYIMDFENVKGEGLFTVKSLSDESRKNLMVALNLETSNASFYKCASEKSESENMRALFKRLAKVEREHADTIRKYLDLDKIEFNNEECSDLDQMNVEDAMGREKSALEFYRNSAKEAKEPKISNFFMAISEVEEGHLKVLKKSEN</sequence>
<name>A0A7C4M2H3_UNCC3</name>
<dbReference type="Gene3D" id="1.20.1260.10">
    <property type="match status" value="2"/>
</dbReference>
<dbReference type="InterPro" id="IPR012347">
    <property type="entry name" value="Ferritin-like"/>
</dbReference>
<accession>A0A7C4M2H3</accession>
<evidence type="ECO:0000313" key="3">
    <source>
        <dbReference type="EMBL" id="HGT70753.1"/>
    </source>
</evidence>
<proteinExistence type="predicted"/>
<dbReference type="PANTHER" id="PTHR33531">
    <property type="entry name" value="RUBRERYTHRIN SUBFAMILY"/>
    <property type="match status" value="1"/>
</dbReference>
<dbReference type="InterPro" id="IPR009078">
    <property type="entry name" value="Ferritin-like_SF"/>
</dbReference>
<feature type="domain" description="Rubrerythrin diiron-binding" evidence="1">
    <location>
        <begin position="55"/>
        <end position="171"/>
    </location>
</feature>
<evidence type="ECO:0000259" key="2">
    <source>
        <dbReference type="Pfam" id="PF21349"/>
    </source>
</evidence>
<dbReference type="InterPro" id="IPR003251">
    <property type="entry name" value="Rr_diiron-bd_dom"/>
</dbReference>
<feature type="domain" description="Rubrerythrin rubredoxin-like" evidence="2">
    <location>
        <begin position="4"/>
        <end position="29"/>
    </location>
</feature>
<dbReference type="Gene3D" id="2.20.28.10">
    <property type="match status" value="1"/>
</dbReference>
<gene>
    <name evidence="3" type="ORF">ENT43_00650</name>
</gene>
<dbReference type="GO" id="GO:0016491">
    <property type="term" value="F:oxidoreductase activity"/>
    <property type="evidence" value="ECO:0007669"/>
    <property type="project" value="InterPro"/>
</dbReference>
<dbReference type="GO" id="GO:0046872">
    <property type="term" value="F:metal ion binding"/>
    <property type="evidence" value="ECO:0007669"/>
    <property type="project" value="InterPro"/>
</dbReference>
<dbReference type="InterPro" id="IPR048574">
    <property type="entry name" value="RUBY_RBDX"/>
</dbReference>
<dbReference type="EMBL" id="DSYQ01000002">
    <property type="protein sequence ID" value="HGT70753.1"/>
    <property type="molecule type" value="Genomic_DNA"/>
</dbReference>
<evidence type="ECO:0000259" key="1">
    <source>
        <dbReference type="Pfam" id="PF02915"/>
    </source>
</evidence>
<dbReference type="AlphaFoldDB" id="A0A7C4M2H3"/>
<organism evidence="3">
    <name type="scientific">candidate division CPR3 bacterium</name>
    <dbReference type="NCBI Taxonomy" id="2268181"/>
    <lineage>
        <taxon>Bacteria</taxon>
        <taxon>Bacteria division CPR3</taxon>
    </lineage>
</organism>
<reference evidence="3" key="1">
    <citation type="journal article" date="2020" name="mSystems">
        <title>Genome- and Community-Level Interaction Insights into Carbon Utilization and Element Cycling Functions of Hydrothermarchaeota in Hydrothermal Sediment.</title>
        <authorList>
            <person name="Zhou Z."/>
            <person name="Liu Y."/>
            <person name="Xu W."/>
            <person name="Pan J."/>
            <person name="Luo Z.H."/>
            <person name="Li M."/>
        </authorList>
    </citation>
    <scope>NUCLEOTIDE SEQUENCE [LARGE SCALE GENOMIC DNA]</scope>
    <source>
        <strain evidence="3">SpSt-579</strain>
    </source>
</reference>
<comment type="caution">
    <text evidence="3">The sequence shown here is derived from an EMBL/GenBank/DDBJ whole genome shotgun (WGS) entry which is preliminary data.</text>
</comment>
<dbReference type="SUPFAM" id="SSF57802">
    <property type="entry name" value="Rubredoxin-like"/>
    <property type="match status" value="1"/>
</dbReference>
<dbReference type="CDD" id="cd01045">
    <property type="entry name" value="Ferritin_like_AB"/>
    <property type="match status" value="1"/>
</dbReference>
<dbReference type="Pfam" id="PF02915">
    <property type="entry name" value="Rubrerythrin"/>
    <property type="match status" value="1"/>
</dbReference>
<dbReference type="PANTHER" id="PTHR33531:SF7">
    <property type="entry name" value="HYPOTHETICAL MEMBRANE PROTEIN, CONSERVED"/>
    <property type="match status" value="1"/>
</dbReference>
<dbReference type="SUPFAM" id="SSF47240">
    <property type="entry name" value="Ferritin-like"/>
    <property type="match status" value="1"/>
</dbReference>